<evidence type="ECO:0000256" key="3">
    <source>
        <dbReference type="ARBA" id="ARBA00022801"/>
    </source>
</evidence>
<evidence type="ECO:0000313" key="6">
    <source>
        <dbReference type="EMBL" id="TQM96629.1"/>
    </source>
</evidence>
<dbReference type="GO" id="GO:0031012">
    <property type="term" value="C:extracellular matrix"/>
    <property type="evidence" value="ECO:0007669"/>
    <property type="project" value="InterPro"/>
</dbReference>
<dbReference type="GO" id="GO:0006508">
    <property type="term" value="P:proteolysis"/>
    <property type="evidence" value="ECO:0007669"/>
    <property type="project" value="UniProtKB-KW"/>
</dbReference>
<gene>
    <name evidence="6" type="ORF">FB476_1502</name>
</gene>
<dbReference type="Proteomes" id="UP000315133">
    <property type="component" value="Unassembled WGS sequence"/>
</dbReference>
<dbReference type="AlphaFoldDB" id="A0A543KNH5"/>
<evidence type="ECO:0000256" key="2">
    <source>
        <dbReference type="ARBA" id="ARBA00022723"/>
    </source>
</evidence>
<keyword evidence="1" id="KW-0645">Protease</keyword>
<comment type="caution">
    <text evidence="6">The sequence shown here is derived from an EMBL/GenBank/DDBJ whole genome shotgun (WGS) entry which is preliminary data.</text>
</comment>
<evidence type="ECO:0000256" key="1">
    <source>
        <dbReference type="ARBA" id="ARBA00022670"/>
    </source>
</evidence>
<accession>A0A543KNH5</accession>
<keyword evidence="4" id="KW-0862">Zinc</keyword>
<evidence type="ECO:0000313" key="7">
    <source>
        <dbReference type="Proteomes" id="UP000315133"/>
    </source>
</evidence>
<dbReference type="Pfam" id="PF00413">
    <property type="entry name" value="Peptidase_M10"/>
    <property type="match status" value="1"/>
</dbReference>
<proteinExistence type="predicted"/>
<dbReference type="EMBL" id="VFPU01000001">
    <property type="protein sequence ID" value="TQM96629.1"/>
    <property type="molecule type" value="Genomic_DNA"/>
</dbReference>
<sequence length="140" mass="15291">MNIKRVALTTNYNGAVLNRANNVYDPTDLVVTVSSAATCGSGKQICVFDQDYGNNNLYGWVACRAGSSGANPNRTCEHQWVRFNLAYTPPSYQRLACHELAHTVGLRHGTETASCVFPNIAQATTSALTTHDRAHINARY</sequence>
<keyword evidence="7" id="KW-1185">Reference proteome</keyword>
<organism evidence="6 7">
    <name type="scientific">Ornithinimicrobium humiphilum</name>
    <dbReference type="NCBI Taxonomy" id="125288"/>
    <lineage>
        <taxon>Bacteria</taxon>
        <taxon>Bacillati</taxon>
        <taxon>Actinomycetota</taxon>
        <taxon>Actinomycetes</taxon>
        <taxon>Micrococcales</taxon>
        <taxon>Ornithinimicrobiaceae</taxon>
        <taxon>Ornithinimicrobium</taxon>
    </lineage>
</organism>
<keyword evidence="2" id="KW-0479">Metal-binding</keyword>
<protein>
    <submittedName>
        <fullName evidence="6">Matrixin</fullName>
    </submittedName>
</protein>
<name>A0A543KNH5_9MICO</name>
<evidence type="ECO:0000259" key="5">
    <source>
        <dbReference type="Pfam" id="PF00413"/>
    </source>
</evidence>
<dbReference type="Gene3D" id="3.40.390.10">
    <property type="entry name" value="Collagenase (Catalytic Domain)"/>
    <property type="match status" value="1"/>
</dbReference>
<dbReference type="GO" id="GO:0008270">
    <property type="term" value="F:zinc ion binding"/>
    <property type="evidence" value="ECO:0007669"/>
    <property type="project" value="InterPro"/>
</dbReference>
<dbReference type="InterPro" id="IPR001818">
    <property type="entry name" value="Pept_M10_metallopeptidase"/>
</dbReference>
<evidence type="ECO:0000256" key="4">
    <source>
        <dbReference type="ARBA" id="ARBA00022833"/>
    </source>
</evidence>
<keyword evidence="3" id="KW-0378">Hydrolase</keyword>
<dbReference type="InterPro" id="IPR024079">
    <property type="entry name" value="MetalloPept_cat_dom_sf"/>
</dbReference>
<dbReference type="SUPFAM" id="SSF55486">
    <property type="entry name" value="Metalloproteases ('zincins'), catalytic domain"/>
    <property type="match status" value="1"/>
</dbReference>
<dbReference type="RefSeq" id="WP_170233568.1">
    <property type="nucleotide sequence ID" value="NZ_BAAAIL010000003.1"/>
</dbReference>
<feature type="domain" description="Peptidase M10 metallopeptidase" evidence="5">
    <location>
        <begin position="87"/>
        <end position="140"/>
    </location>
</feature>
<dbReference type="GO" id="GO:0004222">
    <property type="term" value="F:metalloendopeptidase activity"/>
    <property type="evidence" value="ECO:0007669"/>
    <property type="project" value="InterPro"/>
</dbReference>
<reference evidence="6 7" key="1">
    <citation type="submission" date="2019-06" db="EMBL/GenBank/DDBJ databases">
        <title>Sequencing the genomes of 1000 actinobacteria strains.</title>
        <authorList>
            <person name="Klenk H.-P."/>
        </authorList>
    </citation>
    <scope>NUCLEOTIDE SEQUENCE [LARGE SCALE GENOMIC DNA]</scope>
    <source>
        <strain evidence="6 7">DSM 12362</strain>
    </source>
</reference>